<dbReference type="SMART" id="SM00470">
    <property type="entry name" value="ParB"/>
    <property type="match status" value="1"/>
</dbReference>
<dbReference type="Proteomes" id="UP000287171">
    <property type="component" value="Unassembled WGS sequence"/>
</dbReference>
<dbReference type="Gene3D" id="3.90.1530.30">
    <property type="match status" value="1"/>
</dbReference>
<feature type="domain" description="ParB-like N-terminal" evidence="2">
    <location>
        <begin position="41"/>
        <end position="137"/>
    </location>
</feature>
<evidence type="ECO:0000313" key="3">
    <source>
        <dbReference type="EMBL" id="GCE32058.1"/>
    </source>
</evidence>
<dbReference type="GO" id="GO:0007059">
    <property type="term" value="P:chromosome segregation"/>
    <property type="evidence" value="ECO:0007669"/>
    <property type="project" value="TreeGrafter"/>
</dbReference>
<reference evidence="4" key="1">
    <citation type="submission" date="2018-12" db="EMBL/GenBank/DDBJ databases">
        <title>Tengunoibacter tsumagoiensis gen. nov., sp. nov., Dictyobacter kobayashii sp. nov., D. alpinus sp. nov., and D. joshuensis sp. nov. and description of Dictyobacteraceae fam. nov. within the order Ktedonobacterales isolated from Tengu-no-mugimeshi.</title>
        <authorList>
            <person name="Wang C.M."/>
            <person name="Zheng Y."/>
            <person name="Sakai Y."/>
            <person name="Toyoda A."/>
            <person name="Minakuchi Y."/>
            <person name="Abe K."/>
            <person name="Yokota A."/>
            <person name="Yabe S."/>
        </authorList>
    </citation>
    <scope>NUCLEOTIDE SEQUENCE [LARGE SCALE GENOMIC DNA]</scope>
    <source>
        <strain evidence="4">Uno16</strain>
    </source>
</reference>
<dbReference type="GO" id="GO:0005694">
    <property type="term" value="C:chromosome"/>
    <property type="evidence" value="ECO:0007669"/>
    <property type="project" value="TreeGrafter"/>
</dbReference>
<keyword evidence="4" id="KW-1185">Reference proteome</keyword>
<dbReference type="SUPFAM" id="SSF110849">
    <property type="entry name" value="ParB/Sulfiredoxin"/>
    <property type="match status" value="1"/>
</dbReference>
<evidence type="ECO:0000259" key="2">
    <source>
        <dbReference type="SMART" id="SM00470"/>
    </source>
</evidence>
<dbReference type="PANTHER" id="PTHR33375">
    <property type="entry name" value="CHROMOSOME-PARTITIONING PROTEIN PARB-RELATED"/>
    <property type="match status" value="1"/>
</dbReference>
<dbReference type="InterPro" id="IPR050336">
    <property type="entry name" value="Chromosome_partition/occlusion"/>
</dbReference>
<organism evidence="3 4">
    <name type="scientific">Dictyobacter alpinus</name>
    <dbReference type="NCBI Taxonomy" id="2014873"/>
    <lineage>
        <taxon>Bacteria</taxon>
        <taxon>Bacillati</taxon>
        <taxon>Chloroflexota</taxon>
        <taxon>Ktedonobacteria</taxon>
        <taxon>Ktedonobacterales</taxon>
        <taxon>Dictyobacteraceae</taxon>
        <taxon>Dictyobacter</taxon>
    </lineage>
</organism>
<accession>A0A402BL16</accession>
<gene>
    <name evidence="3" type="ORF">KDA_75420</name>
</gene>
<dbReference type="GO" id="GO:0045881">
    <property type="term" value="P:positive regulation of sporulation resulting in formation of a cellular spore"/>
    <property type="evidence" value="ECO:0007669"/>
    <property type="project" value="TreeGrafter"/>
</dbReference>
<dbReference type="Pfam" id="PF02195">
    <property type="entry name" value="ParB_N"/>
    <property type="match status" value="1"/>
</dbReference>
<sequence>MAKQSGGAKTLQGLASLTSKINQGEVIGVSGSSSSSLYQVFLAPIDDILPSKYQTREAENPKRFESLVTSMKQTPPQEFKDALPVRHHPDQDGKLQVVRGGHTRLKAAKAAGLSQYPVILVEYDNKRSAFDTARENLAREDLTPVEEGRLYLIFKHEWGYTQEGLEAELGISRNRIKECMAAAQSHPLIIEMFTRIKEMESSAKRGLLAAKHLRRLEVLDERQPGLTARLLSPLIDAFLYEKLLTDALDIATKRIVASDDPEATLAALLRDLQQQEETGEQPELESVKKDVSKKETAIPEIQRSTKLHLATQRLRQFVSLIQDRSPSEEERTILTNMRNEIEAILQRA</sequence>
<dbReference type="EMBL" id="BIFT01000003">
    <property type="protein sequence ID" value="GCE32058.1"/>
    <property type="molecule type" value="Genomic_DNA"/>
</dbReference>
<dbReference type="InterPro" id="IPR004437">
    <property type="entry name" value="ParB/RepB/Spo0J"/>
</dbReference>
<dbReference type="GO" id="GO:0003677">
    <property type="term" value="F:DNA binding"/>
    <property type="evidence" value="ECO:0007669"/>
    <property type="project" value="InterPro"/>
</dbReference>
<comment type="caution">
    <text evidence="3">The sequence shown here is derived from an EMBL/GenBank/DDBJ whole genome shotgun (WGS) entry which is preliminary data.</text>
</comment>
<name>A0A402BL16_9CHLR</name>
<protein>
    <recommendedName>
        <fullName evidence="2">ParB-like N-terminal domain-containing protein</fullName>
    </recommendedName>
</protein>
<dbReference type="RefSeq" id="WP_161982718.1">
    <property type="nucleotide sequence ID" value="NZ_BIFT01000003.1"/>
</dbReference>
<dbReference type="NCBIfam" id="TIGR00180">
    <property type="entry name" value="parB_part"/>
    <property type="match status" value="1"/>
</dbReference>
<dbReference type="InterPro" id="IPR003115">
    <property type="entry name" value="ParB_N"/>
</dbReference>
<dbReference type="Gene3D" id="1.10.10.2830">
    <property type="match status" value="1"/>
</dbReference>
<dbReference type="InterPro" id="IPR036086">
    <property type="entry name" value="ParB/Sulfiredoxin_sf"/>
</dbReference>
<evidence type="ECO:0000313" key="4">
    <source>
        <dbReference type="Proteomes" id="UP000287171"/>
    </source>
</evidence>
<dbReference type="PANTHER" id="PTHR33375:SF1">
    <property type="entry name" value="CHROMOSOME-PARTITIONING PROTEIN PARB-RELATED"/>
    <property type="match status" value="1"/>
</dbReference>
<evidence type="ECO:0000256" key="1">
    <source>
        <dbReference type="ARBA" id="ARBA00006295"/>
    </source>
</evidence>
<comment type="similarity">
    <text evidence="1">Belongs to the ParB family.</text>
</comment>
<dbReference type="AlphaFoldDB" id="A0A402BL16"/>
<proteinExistence type="inferred from homology"/>